<dbReference type="AlphaFoldDB" id="A0A444W058"/>
<organism evidence="1 2">
    <name type="scientific">Flavobacterium anhuiense</name>
    <dbReference type="NCBI Taxonomy" id="459526"/>
    <lineage>
        <taxon>Bacteria</taxon>
        <taxon>Pseudomonadati</taxon>
        <taxon>Bacteroidota</taxon>
        <taxon>Flavobacteriia</taxon>
        <taxon>Flavobacteriales</taxon>
        <taxon>Flavobacteriaceae</taxon>
        <taxon>Flavobacterium</taxon>
    </lineage>
</organism>
<keyword evidence="1" id="KW-0456">Lyase</keyword>
<protein>
    <submittedName>
        <fullName evidence="1">PBS lyase HEAT domain protein repeat-containing protein</fullName>
    </submittedName>
</protein>
<dbReference type="GO" id="GO:0016829">
    <property type="term" value="F:lyase activity"/>
    <property type="evidence" value="ECO:0007669"/>
    <property type="project" value="UniProtKB-KW"/>
</dbReference>
<gene>
    <name evidence="1" type="ORF">NU08_1583</name>
</gene>
<proteinExistence type="predicted"/>
<dbReference type="OrthoDB" id="1375201at2"/>
<dbReference type="EMBL" id="JUIV01000004">
    <property type="protein sequence ID" value="RYJ39275.1"/>
    <property type="molecule type" value="Genomic_DNA"/>
</dbReference>
<dbReference type="Proteomes" id="UP000290433">
    <property type="component" value="Unassembled WGS sequence"/>
</dbReference>
<evidence type="ECO:0000313" key="2">
    <source>
        <dbReference type="Proteomes" id="UP000290433"/>
    </source>
</evidence>
<sequence>MKFLNEYSKIEDEGFINNFKDEDLSNLINELCEYWFKHEKSGNSMYSNPIWYSFEHKIWRLGEDLRLLLKKKKSFKKSILIQNTIIDILKNDKYGKGRQTFALLIGELKCNLTKDDIKMLLNDRDVYGHLIISLRKLKIKGFEEKMKIIINSEKGWIKAEAKKYLDKSASW</sequence>
<comment type="caution">
    <text evidence="1">The sequence shown here is derived from an EMBL/GenBank/DDBJ whole genome shotgun (WGS) entry which is preliminary data.</text>
</comment>
<name>A0A444W058_9FLAO</name>
<evidence type="ECO:0000313" key="1">
    <source>
        <dbReference type="EMBL" id="RYJ39275.1"/>
    </source>
</evidence>
<dbReference type="RefSeq" id="WP_129746552.1">
    <property type="nucleotide sequence ID" value="NZ_JUIV01000004.1"/>
</dbReference>
<reference evidence="1 2" key="1">
    <citation type="submission" date="2014-12" db="EMBL/GenBank/DDBJ databases">
        <title>Genome sequence of Flavobacterium anhuiense RCM74.</title>
        <authorList>
            <person name="Kim J.F."/>
            <person name="Song J.Y."/>
            <person name="Kwak M.-J."/>
            <person name="Lee S.-W."/>
        </authorList>
    </citation>
    <scope>NUCLEOTIDE SEQUENCE [LARGE SCALE GENOMIC DNA]</scope>
    <source>
        <strain evidence="1 2">RCM74</strain>
    </source>
</reference>
<accession>A0A444W058</accession>